<reference evidence="1 2" key="1">
    <citation type="submission" date="2019-02" db="EMBL/GenBank/DDBJ databases">
        <authorList>
            <consortium name="Pathogen Informatics"/>
        </authorList>
    </citation>
    <scope>NUCLEOTIDE SEQUENCE [LARGE SCALE GENOMIC DNA]</scope>
    <source>
        <strain evidence="1 2">3012STDY7078512</strain>
    </source>
</reference>
<name>A0A449I795_9BACE</name>
<dbReference type="EMBL" id="CAACYH010000007">
    <property type="protein sequence ID" value="VFB15304.1"/>
    <property type="molecule type" value="Genomic_DNA"/>
</dbReference>
<evidence type="ECO:0000313" key="1">
    <source>
        <dbReference type="EMBL" id="VFB15304.1"/>
    </source>
</evidence>
<proteinExistence type="predicted"/>
<evidence type="ECO:0000313" key="2">
    <source>
        <dbReference type="Proteomes" id="UP000396835"/>
    </source>
</evidence>
<sequence length="92" mass="10380">MGKNFVLFLFLYMNAVRCLQRFAFSLLSGIGLSHDKHLCLSAKKVCDVCRKSLRCLQKNFVNTGSILYLSTCDVYLSACDMYLSTCDVYLSA</sequence>
<protein>
    <submittedName>
        <fullName evidence="1">Uncharacterized protein</fullName>
    </submittedName>
</protein>
<dbReference type="Proteomes" id="UP000396835">
    <property type="component" value="Unassembled WGS sequence"/>
</dbReference>
<accession>A0A449I795</accession>
<gene>
    <name evidence="1" type="ORF">NCTC7812_02892</name>
</gene>
<organism evidence="1 2">
    <name type="scientific">Prevotella heparinolytica</name>
    <dbReference type="NCBI Taxonomy" id="28113"/>
    <lineage>
        <taxon>Bacteria</taxon>
        <taxon>Pseudomonadati</taxon>
        <taxon>Bacteroidota</taxon>
        <taxon>Bacteroidia</taxon>
        <taxon>Bacteroidales</taxon>
        <taxon>Bacteroidaceae</taxon>
        <taxon>Bacteroides</taxon>
    </lineage>
</organism>
<dbReference type="AlphaFoldDB" id="A0A449I795"/>